<sequence>MTLYETTIPGVGRKFEIDCGTETLVALVHHDGKRELFRDGDDRHERLASLSDREARQLGSVLAGTYYQPVQLDDLEVPLGEAIIEWVRIDEESRLADTELGDATIWRETGATVIAVQRGRETVPSPDPEFVVESGDTVVALGTRDELAALDRLLGGR</sequence>
<protein>
    <submittedName>
        <fullName evidence="2">Cation:proton antiporter regulatory subunit</fullName>
    </submittedName>
</protein>
<dbReference type="PANTHER" id="PTHR30445">
    <property type="entry name" value="K(+)_H(+) ANTIPORTER SUBUNIT KHTT"/>
    <property type="match status" value="1"/>
</dbReference>
<reference evidence="2 3" key="1">
    <citation type="journal article" date="2019" name="Int. J. Syst. Evol. Microbiol.">
        <title>The Global Catalogue of Microorganisms (GCM) 10K type strain sequencing project: providing services to taxonomists for standard genome sequencing and annotation.</title>
        <authorList>
            <consortium name="The Broad Institute Genomics Platform"/>
            <consortium name="The Broad Institute Genome Sequencing Center for Infectious Disease"/>
            <person name="Wu L."/>
            <person name="Ma J."/>
        </authorList>
    </citation>
    <scope>NUCLEOTIDE SEQUENCE [LARGE SCALE GENOMIC DNA]</scope>
    <source>
        <strain evidence="2 3">CGMCC 1.12237</strain>
    </source>
</reference>
<evidence type="ECO:0000313" key="2">
    <source>
        <dbReference type="EMBL" id="MFC5366043.1"/>
    </source>
</evidence>
<dbReference type="PROSITE" id="PS51202">
    <property type="entry name" value="RCK_C"/>
    <property type="match status" value="1"/>
</dbReference>
<dbReference type="EMBL" id="JBHSKX010000001">
    <property type="protein sequence ID" value="MFC5366043.1"/>
    <property type="molecule type" value="Genomic_DNA"/>
</dbReference>
<dbReference type="Pfam" id="PF25991">
    <property type="entry name" value="KhtT_N"/>
    <property type="match status" value="1"/>
</dbReference>
<dbReference type="Proteomes" id="UP001596201">
    <property type="component" value="Unassembled WGS sequence"/>
</dbReference>
<evidence type="ECO:0000313" key="3">
    <source>
        <dbReference type="Proteomes" id="UP001596201"/>
    </source>
</evidence>
<dbReference type="SUPFAM" id="SSF116726">
    <property type="entry name" value="TrkA C-terminal domain-like"/>
    <property type="match status" value="1"/>
</dbReference>
<evidence type="ECO:0000259" key="1">
    <source>
        <dbReference type="PROSITE" id="PS51202"/>
    </source>
</evidence>
<comment type="caution">
    <text evidence="2">The sequence shown here is derived from an EMBL/GenBank/DDBJ whole genome shotgun (WGS) entry which is preliminary data.</text>
</comment>
<dbReference type="AlphaFoldDB" id="A0ABD5R7Q7"/>
<gene>
    <name evidence="2" type="ORF">ACFPJ5_03770</name>
</gene>
<name>A0ABD5R7Q7_9EURY</name>
<dbReference type="InterPro" id="IPR036721">
    <property type="entry name" value="RCK_C_sf"/>
</dbReference>
<dbReference type="InterPro" id="IPR026278">
    <property type="entry name" value="KhtT"/>
</dbReference>
<accession>A0ABD5R7Q7</accession>
<dbReference type="PIRSF" id="PIRSF005028">
    <property type="entry name" value="KhtT"/>
    <property type="match status" value="1"/>
</dbReference>
<dbReference type="Pfam" id="PF02080">
    <property type="entry name" value="TrkA_C"/>
    <property type="match status" value="1"/>
</dbReference>
<feature type="domain" description="RCK C-terminal" evidence="1">
    <location>
        <begin position="72"/>
        <end position="156"/>
    </location>
</feature>
<proteinExistence type="predicted"/>
<dbReference type="InterPro" id="IPR006037">
    <property type="entry name" value="RCK_C"/>
</dbReference>
<dbReference type="RefSeq" id="WP_227228593.1">
    <property type="nucleotide sequence ID" value="NZ_JAJCVJ010000001.1"/>
</dbReference>
<dbReference type="InterPro" id="IPR050144">
    <property type="entry name" value="AAE_transporter"/>
</dbReference>
<dbReference type="Gene3D" id="3.30.70.1450">
    <property type="entry name" value="Regulator of K+ conductance, C-terminal domain"/>
    <property type="match status" value="1"/>
</dbReference>
<organism evidence="2 3">
    <name type="scientific">Salinirubrum litoreum</name>
    <dbReference type="NCBI Taxonomy" id="1126234"/>
    <lineage>
        <taxon>Archaea</taxon>
        <taxon>Methanobacteriati</taxon>
        <taxon>Methanobacteriota</taxon>
        <taxon>Stenosarchaea group</taxon>
        <taxon>Halobacteria</taxon>
        <taxon>Halobacteriales</taxon>
        <taxon>Haloferacaceae</taxon>
        <taxon>Salinirubrum</taxon>
    </lineage>
</organism>
<keyword evidence="3" id="KW-1185">Reference proteome</keyword>
<dbReference type="PANTHER" id="PTHR30445:SF8">
    <property type="entry name" value="K(+)_H(+) ANTIPORTER SUBUNIT KHTT"/>
    <property type="match status" value="1"/>
</dbReference>
<dbReference type="InterPro" id="IPR058776">
    <property type="entry name" value="KhtT-like_N"/>
</dbReference>